<feature type="region of interest" description="Disordered" evidence="1">
    <location>
        <begin position="65"/>
        <end position="182"/>
    </location>
</feature>
<dbReference type="Proteomes" id="UP000029108">
    <property type="component" value="Unassembled WGS sequence"/>
</dbReference>
<dbReference type="Gene3D" id="3.90.1720.10">
    <property type="entry name" value="endopeptidase domain like (from Nostoc punctiforme)"/>
    <property type="match status" value="1"/>
</dbReference>
<sequence>MTVERGGAERGVENAQISTAGAVARSVVKTGAKGVASGVRASGHAIGSAARAGYTAMGSGVRSAASTIGERYEPRRQPSYARPSYSYPQYESRPRYSSSQTPAASSYQPSRRAPLPESRYRGSYRSESTVFRQPADPPASSAPVRFAGASSTVPDRYSTTVPGSAGAAWRRTDTGSPRTPRIVSSASYARGGVGYSTPVRTMPAEQGTMASQGPRRYSSGVRYAAMEADTPLERRRITSPYAPSYTRGTPDAPATATLPTVFRQATAARARSRQPVYVTPVEQTVRQSFPARIPTVRLASQALPSTVTANGMAPASPVGRTGVHSAHAAPHTTGTMSASSGAIPVRTAFSAAHASDAPTRSNAVAPNVTVRVATEPASTASDGTVPNATGGIASRPSPIHAAQPHATGTGVRRGGVLAAAPDAGAATSMTPASASFRPHGRHARPMSVDPVAQNAPAVASTIASHGVTPAKPSPSPVSGTGAHAARTAAVPSPVSPRSGAMPLQSGVWTNPNGYVFRTASKPSEHLVGASPSKPSSAMTGSKPVKASDAIIGHEPKKTSTGRVLHAAAPDDDDTDLLPSTVLHGRTNRVRPRGSLPIGQDEPLDAVERLAKPIVKTGKPVAQSNAHAAVSRIGAKPIREAAASKALRTAGSGEAVAGKIISTKGKGRLKRLGLRAGKGLFSIGRFGVDRLDDVRGRIVDSDTDEVGMIGAKAQDVAVFAVRKTPAASRALYHGGKNAVKGGKTVVKTGVNTVKTVSRGLSTMARFTSRAGRAIAAMAGRLYAAAVASLGAPAVLVISIVLAVVLVIGSLLSIFGQSSADSLSNVPSAYTSDVQRAGSLCDDVTGPLIAAQIEAESNWDPNAESSAGAKGIAQFMPSTWEGVGRDGDGDGHADIMNPHDAIYTQGVYMCALATQIRSYVNAGRLSGSVVDLTLAAYNAGIGNVLSHGGVPPFAETEAYVAKIKSLMAKYSGSAGGAGPGTVGDLTPKLAVNDSGVVNITGIDTSAGSTYAYGQCTWWAAIRRAQIGRPVDGFLGNGGEWGANARAKGYSVSGSPSPGDAISFHPGVLGADGTYGHVGVVESVNEDGSILISEANVRGLGVVTMRTITKAQLTAAGAGVEFVH</sequence>
<feature type="region of interest" description="Disordered" evidence="1">
    <location>
        <begin position="465"/>
        <end position="498"/>
    </location>
</feature>
<keyword evidence="2" id="KW-0812">Transmembrane</keyword>
<dbReference type="CDD" id="cd13399">
    <property type="entry name" value="Slt35-like"/>
    <property type="match status" value="1"/>
</dbReference>
<dbReference type="EMBL" id="JGYN01000040">
    <property type="protein sequence ID" value="KFI46103.1"/>
    <property type="molecule type" value="Genomic_DNA"/>
</dbReference>
<evidence type="ECO:0000256" key="2">
    <source>
        <dbReference type="SAM" id="Phobius"/>
    </source>
</evidence>
<organism evidence="4 5">
    <name type="scientific">Bifidobacterium biavatii DSM 23969</name>
    <dbReference type="NCBI Taxonomy" id="1437608"/>
    <lineage>
        <taxon>Bacteria</taxon>
        <taxon>Bacillati</taxon>
        <taxon>Actinomycetota</taxon>
        <taxon>Actinomycetes</taxon>
        <taxon>Bifidobacteriales</taxon>
        <taxon>Bifidobacteriaceae</taxon>
        <taxon>Bifidobacterium</taxon>
    </lineage>
</organism>
<evidence type="ECO:0000313" key="4">
    <source>
        <dbReference type="EMBL" id="KFI46103.1"/>
    </source>
</evidence>
<keyword evidence="2" id="KW-0472">Membrane</keyword>
<dbReference type="SUPFAM" id="SSF54001">
    <property type="entry name" value="Cysteine proteinases"/>
    <property type="match status" value="1"/>
</dbReference>
<keyword evidence="5" id="KW-1185">Reference proteome</keyword>
<feature type="compositionally biased region" description="Basic and acidic residues" evidence="1">
    <location>
        <begin position="1"/>
        <end position="12"/>
    </location>
</feature>
<dbReference type="Pfam" id="PF01464">
    <property type="entry name" value="SLT"/>
    <property type="match status" value="1"/>
</dbReference>
<keyword evidence="2" id="KW-1133">Transmembrane helix</keyword>
<feature type="domain" description="Peptidase C51" evidence="3">
    <location>
        <begin position="988"/>
        <end position="1121"/>
    </location>
</feature>
<dbReference type="InterPro" id="IPR007921">
    <property type="entry name" value="CHAP_dom"/>
</dbReference>
<evidence type="ECO:0000259" key="3">
    <source>
        <dbReference type="PROSITE" id="PS50911"/>
    </source>
</evidence>
<dbReference type="InterPro" id="IPR023346">
    <property type="entry name" value="Lysozyme-like_dom_sf"/>
</dbReference>
<dbReference type="EC" id="3.5.1.28" evidence="4"/>
<keyword evidence="4" id="KW-0378">Hydrolase</keyword>
<gene>
    <name evidence="4" type="ORF">BBIA_2068</name>
</gene>
<feature type="region of interest" description="Disordered" evidence="1">
    <location>
        <begin position="1"/>
        <end position="20"/>
    </location>
</feature>
<dbReference type="SUPFAM" id="SSF53955">
    <property type="entry name" value="Lysozyme-like"/>
    <property type="match status" value="1"/>
</dbReference>
<dbReference type="PANTHER" id="PTHR37423:SF2">
    <property type="entry name" value="MEMBRANE-BOUND LYTIC MUREIN TRANSGLYCOSYLASE C"/>
    <property type="match status" value="1"/>
</dbReference>
<dbReference type="AlphaFoldDB" id="A0A086ZHV3"/>
<dbReference type="eggNOG" id="COG3942">
    <property type="taxonomic scope" value="Bacteria"/>
</dbReference>
<name>A0A086ZHV3_9BIFI</name>
<feature type="compositionally biased region" description="Polar residues" evidence="1">
    <location>
        <begin position="149"/>
        <end position="162"/>
    </location>
</feature>
<dbReference type="InterPro" id="IPR038765">
    <property type="entry name" value="Papain-like_cys_pep_sf"/>
</dbReference>
<reference evidence="4 5" key="1">
    <citation type="submission" date="2014-03" db="EMBL/GenBank/DDBJ databases">
        <title>Genomics of Bifidobacteria.</title>
        <authorList>
            <person name="Ventura M."/>
            <person name="Milani C."/>
            <person name="Lugli G.A."/>
        </authorList>
    </citation>
    <scope>NUCLEOTIDE SEQUENCE [LARGE SCALE GENOMIC DNA]</scope>
    <source>
        <strain evidence="4 5">DSM 23969</strain>
    </source>
</reference>
<evidence type="ECO:0000256" key="1">
    <source>
        <dbReference type="SAM" id="MobiDB-lite"/>
    </source>
</evidence>
<dbReference type="STRING" id="1437608.GCA_000771645_01785"/>
<dbReference type="Gene3D" id="1.10.530.10">
    <property type="match status" value="1"/>
</dbReference>
<dbReference type="PROSITE" id="PS50911">
    <property type="entry name" value="CHAP"/>
    <property type="match status" value="1"/>
</dbReference>
<dbReference type="eggNOG" id="COG0741">
    <property type="taxonomic scope" value="Bacteria"/>
</dbReference>
<proteinExistence type="predicted"/>
<dbReference type="InterPro" id="IPR008258">
    <property type="entry name" value="Transglycosylase_SLT_dom_1"/>
</dbReference>
<comment type="caution">
    <text evidence="4">The sequence shown here is derived from an EMBL/GenBank/DDBJ whole genome shotgun (WGS) entry which is preliminary data.</text>
</comment>
<dbReference type="PANTHER" id="PTHR37423">
    <property type="entry name" value="SOLUBLE LYTIC MUREIN TRANSGLYCOSYLASE-RELATED"/>
    <property type="match status" value="1"/>
</dbReference>
<dbReference type="Pfam" id="PF05257">
    <property type="entry name" value="CHAP"/>
    <property type="match status" value="1"/>
</dbReference>
<feature type="compositionally biased region" description="Polar residues" evidence="1">
    <location>
        <begin position="95"/>
        <end position="109"/>
    </location>
</feature>
<dbReference type="GO" id="GO:0008745">
    <property type="term" value="F:N-acetylmuramoyl-L-alanine amidase activity"/>
    <property type="evidence" value="ECO:0007669"/>
    <property type="project" value="UniProtKB-EC"/>
</dbReference>
<protein>
    <submittedName>
        <fullName evidence="4">Glycoside hydrolase</fullName>
        <ecNumber evidence="4">3.5.1.28</ecNumber>
    </submittedName>
</protein>
<accession>A0A086ZHV3</accession>
<evidence type="ECO:0000313" key="5">
    <source>
        <dbReference type="Proteomes" id="UP000029108"/>
    </source>
</evidence>
<feature type="transmembrane region" description="Helical" evidence="2">
    <location>
        <begin position="780"/>
        <end position="813"/>
    </location>
</feature>